<accession>A0ACC1PFE8</accession>
<dbReference type="Proteomes" id="UP001144978">
    <property type="component" value="Unassembled WGS sequence"/>
</dbReference>
<organism evidence="1 2">
    <name type="scientific">Trametes sanguinea</name>
    <dbReference type="NCBI Taxonomy" id="158606"/>
    <lineage>
        <taxon>Eukaryota</taxon>
        <taxon>Fungi</taxon>
        <taxon>Dikarya</taxon>
        <taxon>Basidiomycota</taxon>
        <taxon>Agaricomycotina</taxon>
        <taxon>Agaricomycetes</taxon>
        <taxon>Polyporales</taxon>
        <taxon>Polyporaceae</taxon>
        <taxon>Trametes</taxon>
    </lineage>
</organism>
<protein>
    <submittedName>
        <fullName evidence="1">Uncharacterized protein</fullName>
    </submittedName>
</protein>
<gene>
    <name evidence="1" type="ORF">NUW54_g8589</name>
</gene>
<proteinExistence type="predicted"/>
<name>A0ACC1PFE8_9APHY</name>
<dbReference type="EMBL" id="JANSHE010002692">
    <property type="protein sequence ID" value="KAJ2990059.1"/>
    <property type="molecule type" value="Genomic_DNA"/>
</dbReference>
<reference evidence="1" key="1">
    <citation type="submission" date="2022-08" db="EMBL/GenBank/DDBJ databases">
        <title>Genome Sequence of Pycnoporus sanguineus.</title>
        <authorList>
            <person name="Buettner E."/>
        </authorList>
    </citation>
    <scope>NUCLEOTIDE SEQUENCE</scope>
    <source>
        <strain evidence="1">CG-C14</strain>
    </source>
</reference>
<evidence type="ECO:0000313" key="1">
    <source>
        <dbReference type="EMBL" id="KAJ2990059.1"/>
    </source>
</evidence>
<keyword evidence="2" id="KW-1185">Reference proteome</keyword>
<sequence length="206" mass="22222">MRIGIIMARSSEPGSGGLAVSREMQALLDKPGFLSETATERFQCLPDSVNFNPSLLSEFAVLVFIGALGAIKEMVESGQVPDLAGQETGYKYGYAAIALFGAQRLASEPVGQPAIYDPSKPKGQRWSTAGFDTSSIARLYHSSAILLPDASVLIAGSNPNVDVNLTAPFPTTYKAEVFYPSYFAAPNRPSFTGLGQLVLWLRQRRR</sequence>
<evidence type="ECO:0000313" key="2">
    <source>
        <dbReference type="Proteomes" id="UP001144978"/>
    </source>
</evidence>
<comment type="caution">
    <text evidence="1">The sequence shown here is derived from an EMBL/GenBank/DDBJ whole genome shotgun (WGS) entry which is preliminary data.</text>
</comment>